<dbReference type="PROSITE" id="PS01010">
    <property type="entry name" value="CRISP_2"/>
    <property type="match status" value="1"/>
</dbReference>
<proteinExistence type="inferred from homology"/>
<dbReference type="Proteomes" id="UP001187315">
    <property type="component" value="Unassembled WGS sequence"/>
</dbReference>
<accession>A0AA88IYQ9</accession>
<dbReference type="Gene3D" id="3.40.33.10">
    <property type="entry name" value="CAP"/>
    <property type="match status" value="1"/>
</dbReference>
<dbReference type="SUPFAM" id="SSF55797">
    <property type="entry name" value="PR-1-like"/>
    <property type="match status" value="1"/>
</dbReference>
<dbReference type="InterPro" id="IPR035940">
    <property type="entry name" value="CAP_sf"/>
</dbReference>
<feature type="transmembrane region" description="Helical" evidence="4">
    <location>
        <begin position="37"/>
        <end position="58"/>
    </location>
</feature>
<dbReference type="InterPro" id="IPR018244">
    <property type="entry name" value="Allrgn_V5/Tpx1_CS"/>
</dbReference>
<evidence type="ECO:0000256" key="3">
    <source>
        <dbReference type="PROSITE-ProRule" id="PRU01005"/>
    </source>
</evidence>
<comment type="caution">
    <text evidence="3">Lacks conserved residue(s) required for the propagation of feature annotation.</text>
</comment>
<reference evidence="6" key="1">
    <citation type="submission" date="2023-08" db="EMBL/GenBank/DDBJ databases">
        <title>Pelteobagrus vachellii genome.</title>
        <authorList>
            <person name="Liu H."/>
        </authorList>
    </citation>
    <scope>NUCLEOTIDE SEQUENCE</scope>
    <source>
        <strain evidence="6">PRFRI_2022a</strain>
        <tissue evidence="6">Muscle</tissue>
    </source>
</reference>
<dbReference type="EMBL" id="JAVHJS010000026">
    <property type="protein sequence ID" value="KAK2815227.1"/>
    <property type="molecule type" value="Genomic_DNA"/>
</dbReference>
<keyword evidence="4" id="KW-0812">Transmembrane</keyword>
<keyword evidence="4" id="KW-1133">Transmembrane helix</keyword>
<keyword evidence="2" id="KW-1015">Disulfide bond</keyword>
<sequence length="270" mass="30275">MWNKDTRRLEENAEAEHILYCNTSSSIISRTKTFDTMLLWSVFALALLHMSSTCSVVYEICTNLTAVQEEIVNIHNTFRREVVPTASNMLKMRWSDEVAATAQTWADTCAMAHGPPSSRMLGSYQMGENLLQSSNIMSWTDVVTAWHNEVANYNYPTGSANGKPIGHYTQVIWFGSYEVGCGVAKCGSAYFYDCQYYRAGNYRRVPPYSLGEPCSACPDDCDDKLCTNPCPYVDTFANCPALKTKGPCSDYMKEWCTAQCFCPTEIIPTN</sequence>
<dbReference type="InterPro" id="IPR003582">
    <property type="entry name" value="ShKT_dom"/>
</dbReference>
<keyword evidence="4" id="KW-0472">Membrane</keyword>
<dbReference type="PRINTS" id="PR00837">
    <property type="entry name" value="V5TPXLIKE"/>
</dbReference>
<dbReference type="FunFam" id="3.40.33.10:FF:000005">
    <property type="entry name" value="Cysteine-rich secretory protein 2"/>
    <property type="match status" value="1"/>
</dbReference>
<evidence type="ECO:0000313" key="7">
    <source>
        <dbReference type="Proteomes" id="UP001187315"/>
    </source>
</evidence>
<dbReference type="PANTHER" id="PTHR10334">
    <property type="entry name" value="CYSTEINE-RICH SECRETORY PROTEIN-RELATED"/>
    <property type="match status" value="1"/>
</dbReference>
<dbReference type="Gene3D" id="1.10.10.740">
    <property type="entry name" value="Crisp domain"/>
    <property type="match status" value="1"/>
</dbReference>
<dbReference type="InterPro" id="IPR013871">
    <property type="entry name" value="Cysteine_rich_secretory"/>
</dbReference>
<dbReference type="InterPro" id="IPR042076">
    <property type="entry name" value="Crisp-like_dom"/>
</dbReference>
<comment type="caution">
    <text evidence="6">The sequence shown here is derived from an EMBL/GenBank/DDBJ whole genome shotgun (WGS) entry which is preliminary data.</text>
</comment>
<dbReference type="AlphaFoldDB" id="A0AA88IYQ9"/>
<dbReference type="Pfam" id="PF00188">
    <property type="entry name" value="CAP"/>
    <property type="match status" value="1"/>
</dbReference>
<name>A0AA88IYQ9_TACVA</name>
<organism evidence="6 7">
    <name type="scientific">Tachysurus vachellii</name>
    <name type="common">Darkbarbel catfish</name>
    <name type="synonym">Pelteobagrus vachellii</name>
    <dbReference type="NCBI Taxonomy" id="175792"/>
    <lineage>
        <taxon>Eukaryota</taxon>
        <taxon>Metazoa</taxon>
        <taxon>Chordata</taxon>
        <taxon>Craniata</taxon>
        <taxon>Vertebrata</taxon>
        <taxon>Euteleostomi</taxon>
        <taxon>Actinopterygii</taxon>
        <taxon>Neopterygii</taxon>
        <taxon>Teleostei</taxon>
        <taxon>Ostariophysi</taxon>
        <taxon>Siluriformes</taxon>
        <taxon>Bagridae</taxon>
        <taxon>Tachysurus</taxon>
    </lineage>
</organism>
<evidence type="ECO:0000256" key="4">
    <source>
        <dbReference type="SAM" id="Phobius"/>
    </source>
</evidence>
<dbReference type="SMART" id="SM00198">
    <property type="entry name" value="SCP"/>
    <property type="match status" value="1"/>
</dbReference>
<dbReference type="SUPFAM" id="SSF57546">
    <property type="entry name" value="Crisp domain-like"/>
    <property type="match status" value="1"/>
</dbReference>
<keyword evidence="7" id="KW-1185">Reference proteome</keyword>
<evidence type="ECO:0000313" key="6">
    <source>
        <dbReference type="EMBL" id="KAK2815227.1"/>
    </source>
</evidence>
<dbReference type="Pfam" id="PF08562">
    <property type="entry name" value="Crisp"/>
    <property type="match status" value="1"/>
</dbReference>
<protein>
    <recommendedName>
        <fullName evidence="5">ShKT domain-containing protein</fullName>
    </recommendedName>
</protein>
<evidence type="ECO:0000256" key="1">
    <source>
        <dbReference type="ARBA" id="ARBA00009923"/>
    </source>
</evidence>
<dbReference type="GO" id="GO:0005576">
    <property type="term" value="C:extracellular region"/>
    <property type="evidence" value="ECO:0007669"/>
    <property type="project" value="InterPro"/>
</dbReference>
<dbReference type="InterPro" id="IPR001283">
    <property type="entry name" value="CRISP-related"/>
</dbReference>
<dbReference type="PROSITE" id="PS01009">
    <property type="entry name" value="CRISP_1"/>
    <property type="match status" value="1"/>
</dbReference>
<feature type="domain" description="ShKT" evidence="5">
    <location>
        <begin position="230"/>
        <end position="262"/>
    </location>
</feature>
<evidence type="ECO:0000259" key="5">
    <source>
        <dbReference type="PROSITE" id="PS51670"/>
    </source>
</evidence>
<dbReference type="InterPro" id="IPR014044">
    <property type="entry name" value="CAP_dom"/>
</dbReference>
<dbReference type="PROSITE" id="PS51670">
    <property type="entry name" value="SHKT"/>
    <property type="match status" value="1"/>
</dbReference>
<gene>
    <name evidence="6" type="ORF">Q7C36_023493</name>
</gene>
<evidence type="ECO:0000256" key="2">
    <source>
        <dbReference type="ARBA" id="ARBA00023157"/>
    </source>
</evidence>
<comment type="similarity">
    <text evidence="1">Belongs to the CRISP family.</text>
</comment>